<reference evidence="1 2" key="1">
    <citation type="journal article" date="2009" name="Stand. Genomic Sci.">
        <title>Complete genome sequence of Pedobacter heparinus type strain (HIM 762-3).</title>
        <authorList>
            <person name="Han C."/>
            <person name="Spring S."/>
            <person name="Lapidus A."/>
            <person name="Del Rio T.G."/>
            <person name="Tice H."/>
            <person name="Copeland A."/>
            <person name="Cheng J.F."/>
            <person name="Lucas S."/>
            <person name="Chen F."/>
            <person name="Nolan M."/>
            <person name="Bruce D."/>
            <person name="Goodwin L."/>
            <person name="Pitluck S."/>
            <person name="Ivanova N."/>
            <person name="Mavromatis K."/>
            <person name="Mikhailova N."/>
            <person name="Pati A."/>
            <person name="Chen A."/>
            <person name="Palaniappan K."/>
            <person name="Land M."/>
            <person name="Hauser L."/>
            <person name="Chang Y.J."/>
            <person name="Jeffries C.C."/>
            <person name="Saunders E."/>
            <person name="Chertkov O."/>
            <person name="Brettin T."/>
            <person name="Goker M."/>
            <person name="Rohde M."/>
            <person name="Bristow J."/>
            <person name="Eisen J.A."/>
            <person name="Markowitz V."/>
            <person name="Hugenholtz P."/>
            <person name="Kyrpides N.C."/>
            <person name="Klenk H.P."/>
            <person name="Detter J.C."/>
        </authorList>
    </citation>
    <scope>NUCLEOTIDE SEQUENCE [LARGE SCALE GENOMIC DNA]</scope>
    <source>
        <strain evidence="2">ATCC 13125 / DSM 2366 / CIP 104194 / JCM 7457 / NBRC 12017 / NCIMB 9290 / NRRL B-14731 / HIM 762-3</strain>
    </source>
</reference>
<dbReference type="EMBL" id="CP001681">
    <property type="protein sequence ID" value="ACU05107.1"/>
    <property type="molecule type" value="Genomic_DNA"/>
</dbReference>
<dbReference type="eggNOG" id="ENOG50324R0">
    <property type="taxonomic scope" value="Bacteria"/>
</dbReference>
<evidence type="ECO:0000313" key="1">
    <source>
        <dbReference type="EMBL" id="ACU05107.1"/>
    </source>
</evidence>
<dbReference type="OrthoDB" id="1003648at2"/>
<organism evidence="1 2">
    <name type="scientific">Pedobacter heparinus (strain ATCC 13125 / DSM 2366 / CIP 104194 / JCM 7457 / NBRC 12017 / NCIMB 9290 / NRRL B-14731 / HIM 762-3)</name>
    <dbReference type="NCBI Taxonomy" id="485917"/>
    <lineage>
        <taxon>Bacteria</taxon>
        <taxon>Pseudomonadati</taxon>
        <taxon>Bacteroidota</taxon>
        <taxon>Sphingobacteriia</taxon>
        <taxon>Sphingobacteriales</taxon>
        <taxon>Sphingobacteriaceae</taxon>
        <taxon>Pedobacter</taxon>
    </lineage>
</organism>
<gene>
    <name evidence="1" type="ordered locus">Phep_2909</name>
</gene>
<dbReference type="KEGG" id="phe:Phep_2909"/>
<sequence>METENYQKILTEFENKASLKQAIYRSTAEVFALLKKQLATIAIKLQHDYTSKDPSVEVHFNENSKFEGQLKFSGDMLMVSMHTNIFTFDPSHSIYQTKYIKDDDSLSYCGIIYIHNFLADSIKYNRLADEGSLIARILINKEKHFIVEGEGALDFLYQDFANNTVTEEKLTDIIERSILFCLDSDLVIPPFAQVKDVTLNQKQSMLVASGYPTGKHLGYQFKAETEQNKTYEVRD</sequence>
<accession>C6Y1W5</accession>
<dbReference type="STRING" id="485917.Phep_2909"/>
<evidence type="ECO:0000313" key="2">
    <source>
        <dbReference type="Proteomes" id="UP000000852"/>
    </source>
</evidence>
<dbReference type="Proteomes" id="UP000000852">
    <property type="component" value="Chromosome"/>
</dbReference>
<dbReference type="HOGENOM" id="CLU_102901_0_0_10"/>
<dbReference type="RefSeq" id="WP_015808717.1">
    <property type="nucleotide sequence ID" value="NC_013061.1"/>
</dbReference>
<proteinExistence type="predicted"/>
<protein>
    <submittedName>
        <fullName evidence="1">Uncharacterized protein</fullName>
    </submittedName>
</protein>
<keyword evidence="2" id="KW-1185">Reference proteome</keyword>
<dbReference type="AlphaFoldDB" id="C6Y1W5"/>
<name>C6Y1W5_PEDHD</name>